<feature type="transmembrane region" description="Helical" evidence="1">
    <location>
        <begin position="238"/>
        <end position="262"/>
    </location>
</feature>
<dbReference type="Proteomes" id="UP001367676">
    <property type="component" value="Unassembled WGS sequence"/>
</dbReference>
<feature type="transmembrane region" description="Helical" evidence="1">
    <location>
        <begin position="88"/>
        <end position="109"/>
    </location>
</feature>
<dbReference type="PANTHER" id="PTHR15260">
    <property type="entry name" value="SARCOSPAN"/>
    <property type="match status" value="1"/>
</dbReference>
<evidence type="ECO:0000313" key="2">
    <source>
        <dbReference type="EMBL" id="KAK7576231.1"/>
    </source>
</evidence>
<dbReference type="GO" id="GO:0016010">
    <property type="term" value="C:dystrophin-associated glycoprotein complex"/>
    <property type="evidence" value="ECO:0007669"/>
    <property type="project" value="InterPro"/>
</dbReference>
<keyword evidence="1" id="KW-0812">Transmembrane</keyword>
<comment type="caution">
    <text evidence="2">The sequence shown here is derived from an EMBL/GenBank/DDBJ whole genome shotgun (WGS) entry which is preliminary data.</text>
</comment>
<reference evidence="2 3" key="1">
    <citation type="submission" date="2024-03" db="EMBL/GenBank/DDBJ databases">
        <title>Adaptation during the transition from Ophiocordyceps entomopathogen to insect associate is accompanied by gene loss and intensified selection.</title>
        <authorList>
            <person name="Ward C.M."/>
            <person name="Onetto C.A."/>
            <person name="Borneman A.R."/>
        </authorList>
    </citation>
    <scope>NUCLEOTIDE SEQUENCE [LARGE SCALE GENOMIC DNA]</scope>
    <source>
        <strain evidence="2">AWRI1</strain>
        <tissue evidence="2">Single Adult Female</tissue>
    </source>
</reference>
<protein>
    <recommendedName>
        <fullName evidence="4">Sarcospan</fullName>
    </recommendedName>
</protein>
<feature type="transmembrane region" description="Helical" evidence="1">
    <location>
        <begin position="121"/>
        <end position="141"/>
    </location>
</feature>
<gene>
    <name evidence="2" type="ORF">V9T40_012517</name>
</gene>
<evidence type="ECO:0008006" key="4">
    <source>
        <dbReference type="Google" id="ProtNLM"/>
    </source>
</evidence>
<feature type="transmembrane region" description="Helical" evidence="1">
    <location>
        <begin position="153"/>
        <end position="178"/>
    </location>
</feature>
<dbReference type="EMBL" id="JBBCAQ010000036">
    <property type="protein sequence ID" value="KAK7576231.1"/>
    <property type="molecule type" value="Genomic_DNA"/>
</dbReference>
<dbReference type="InterPro" id="IPR030429">
    <property type="entry name" value="Sarcospan"/>
</dbReference>
<proteinExistence type="predicted"/>
<dbReference type="PANTHER" id="PTHR15260:SF1">
    <property type="entry name" value="SARCOSPAN"/>
    <property type="match status" value="1"/>
</dbReference>
<organism evidence="2 3">
    <name type="scientific">Parthenolecanium corni</name>
    <dbReference type="NCBI Taxonomy" id="536013"/>
    <lineage>
        <taxon>Eukaryota</taxon>
        <taxon>Metazoa</taxon>
        <taxon>Ecdysozoa</taxon>
        <taxon>Arthropoda</taxon>
        <taxon>Hexapoda</taxon>
        <taxon>Insecta</taxon>
        <taxon>Pterygota</taxon>
        <taxon>Neoptera</taxon>
        <taxon>Paraneoptera</taxon>
        <taxon>Hemiptera</taxon>
        <taxon>Sternorrhyncha</taxon>
        <taxon>Coccoidea</taxon>
        <taxon>Coccidae</taxon>
        <taxon>Parthenolecanium</taxon>
    </lineage>
</organism>
<accession>A0AAN9TNA3</accession>
<sequence length="286" mass="31982">MDTPLAQKSPDTSLTPELRRNLNSSGRSQAFCLNTTVPINIVGSNIGGRHTPTKQALRHSRMIAMHKTGKKDRGHLSVITKHPTLAKYFLSLQIIIAAFILFISALMFLRTRNFKDRDNPYWSGGLLLISGLMNAIFLICCRKKFSDDSSSWYAFYPKIFSLIVTISASLTCLCALVFSSMHVYVIKTGECVIVESTPNQSCECHMISSNQSTSFDILDVYSQSYKYPQLTCAQVQRFMVITLIGSAITNTLGAVISLYYVFLHKTATVSHKYSQVPMTEHYSGFV</sequence>
<evidence type="ECO:0000313" key="3">
    <source>
        <dbReference type="Proteomes" id="UP001367676"/>
    </source>
</evidence>
<evidence type="ECO:0000256" key="1">
    <source>
        <dbReference type="SAM" id="Phobius"/>
    </source>
</evidence>
<keyword evidence="1" id="KW-1133">Transmembrane helix</keyword>
<keyword evidence="1" id="KW-0472">Membrane</keyword>
<dbReference type="AlphaFoldDB" id="A0AAN9TNA3"/>
<dbReference type="GO" id="GO:0042383">
    <property type="term" value="C:sarcolemma"/>
    <property type="evidence" value="ECO:0007669"/>
    <property type="project" value="TreeGrafter"/>
</dbReference>
<keyword evidence="3" id="KW-1185">Reference proteome</keyword>
<name>A0AAN9TNA3_9HEMI</name>